<dbReference type="SMART" id="SM00530">
    <property type="entry name" value="HTH_XRE"/>
    <property type="match status" value="1"/>
</dbReference>
<feature type="domain" description="HTH cro/C1-type" evidence="1">
    <location>
        <begin position="13"/>
        <end position="67"/>
    </location>
</feature>
<dbReference type="RefSeq" id="WP_076691734.1">
    <property type="nucleotide sequence ID" value="NZ_CP018762.1"/>
</dbReference>
<dbReference type="InterPro" id="IPR010982">
    <property type="entry name" value="Lambda_DNA-bd_dom_sf"/>
</dbReference>
<dbReference type="KEGG" id="maur:BOH66_14755"/>
<keyword evidence="3" id="KW-1185">Reference proteome</keyword>
<organism evidence="2 3">
    <name type="scientific">Microbacterium aurum</name>
    <dbReference type="NCBI Taxonomy" id="36805"/>
    <lineage>
        <taxon>Bacteria</taxon>
        <taxon>Bacillati</taxon>
        <taxon>Actinomycetota</taxon>
        <taxon>Actinomycetes</taxon>
        <taxon>Micrococcales</taxon>
        <taxon>Microbacteriaceae</taxon>
        <taxon>Microbacterium</taxon>
    </lineage>
</organism>
<dbReference type="GO" id="GO:0003677">
    <property type="term" value="F:DNA binding"/>
    <property type="evidence" value="ECO:0007669"/>
    <property type="project" value="InterPro"/>
</dbReference>
<dbReference type="Gene3D" id="1.10.260.40">
    <property type="entry name" value="lambda repressor-like DNA-binding domains"/>
    <property type="match status" value="1"/>
</dbReference>
<gene>
    <name evidence="2" type="ORF">BOH66_14755</name>
</gene>
<sequence length="195" mass="20421">MKLQTPSDLARVVKNARVQRNLTQQDVADAVGITRQSLARLERGNGGTSFDTVLLILDHIGIHLDATTERRNTAPAAVATRGAAQAAADALAKRITPLIGSGALEALNKQILGSLPEIDPSLLPKIDTSGILKQVEANLDPARLASIREASRGLTERLTIPGSVLINPPRAVEARPSAIVEADAEADPDAPGGVE</sequence>
<dbReference type="PROSITE" id="PS50943">
    <property type="entry name" value="HTH_CROC1"/>
    <property type="match status" value="1"/>
</dbReference>
<protein>
    <recommendedName>
        <fullName evidence="1">HTH cro/C1-type domain-containing protein</fullName>
    </recommendedName>
</protein>
<dbReference type="SUPFAM" id="SSF47413">
    <property type="entry name" value="lambda repressor-like DNA-binding domains"/>
    <property type="match status" value="1"/>
</dbReference>
<dbReference type="Pfam" id="PF01381">
    <property type="entry name" value="HTH_3"/>
    <property type="match status" value="1"/>
</dbReference>
<evidence type="ECO:0000259" key="1">
    <source>
        <dbReference type="PROSITE" id="PS50943"/>
    </source>
</evidence>
<dbReference type="Proteomes" id="UP000187185">
    <property type="component" value="Chromosome"/>
</dbReference>
<dbReference type="AlphaFoldDB" id="A0A1P8UB99"/>
<dbReference type="CDD" id="cd00093">
    <property type="entry name" value="HTH_XRE"/>
    <property type="match status" value="1"/>
</dbReference>
<evidence type="ECO:0000313" key="3">
    <source>
        <dbReference type="Proteomes" id="UP000187185"/>
    </source>
</evidence>
<reference evidence="2 3" key="1">
    <citation type="submission" date="2016-12" db="EMBL/GenBank/DDBJ databases">
        <title>Complete genome sequence of Microbacterium aurum KACC 15219.</title>
        <authorList>
            <person name="Jung Y."/>
            <person name="Shin J.-H."/>
            <person name="Lee Y.-J."/>
            <person name="Yi H."/>
            <person name="Bahn Y.-S."/>
            <person name="Kim J.F."/>
            <person name="Lee D.-W."/>
        </authorList>
    </citation>
    <scope>NUCLEOTIDE SEQUENCE [LARGE SCALE GENOMIC DNA]</scope>
    <source>
        <strain evidence="2 3">KACC 15219</strain>
    </source>
</reference>
<proteinExistence type="predicted"/>
<dbReference type="EMBL" id="CP018762">
    <property type="protein sequence ID" value="APZ35365.1"/>
    <property type="molecule type" value="Genomic_DNA"/>
</dbReference>
<name>A0A1P8UB99_9MICO</name>
<dbReference type="InterPro" id="IPR001387">
    <property type="entry name" value="Cro/C1-type_HTH"/>
</dbReference>
<evidence type="ECO:0000313" key="2">
    <source>
        <dbReference type="EMBL" id="APZ35365.1"/>
    </source>
</evidence>
<accession>A0A1P8UB99</accession>